<accession>A0A6N9NJZ2</accession>
<dbReference type="Pfam" id="PF05118">
    <property type="entry name" value="Asp_Arg_Hydrox"/>
    <property type="match status" value="1"/>
</dbReference>
<name>A0A6N9NJZ2_9FLAO</name>
<dbReference type="Proteomes" id="UP000470771">
    <property type="component" value="Unassembled WGS sequence"/>
</dbReference>
<evidence type="ECO:0000313" key="3">
    <source>
        <dbReference type="Proteomes" id="UP000470771"/>
    </source>
</evidence>
<evidence type="ECO:0000259" key="1">
    <source>
        <dbReference type="Pfam" id="PF05118"/>
    </source>
</evidence>
<dbReference type="InterPro" id="IPR027443">
    <property type="entry name" value="IPNS-like_sf"/>
</dbReference>
<sequence length="210" mass="24355">MEINYNKVVKIKKIGKVDISELEEKVKLLSAKDWDTKEDFKVNYNKNESSNKGALGSTQHIIFKFINKKTTPFEYIHCSRWNIWEPILMPILINATKYLNYEHPYFPKIMLASLPAKKFIPPHIDGKSDGYVAHKIHIPIETNSESFFFLEADKFHFEKGIAYEVNNGKVHGVVNNGDTNRIHLIFECLDFDTQTPEIKHQMKSPKISSI</sequence>
<gene>
    <name evidence="2" type="ORF">GQN54_08605</name>
</gene>
<keyword evidence="3" id="KW-1185">Reference proteome</keyword>
<comment type="caution">
    <text evidence="2">The sequence shown here is derived from an EMBL/GenBank/DDBJ whole genome shotgun (WGS) entry which is preliminary data.</text>
</comment>
<evidence type="ECO:0000313" key="2">
    <source>
        <dbReference type="EMBL" id="NBG66179.1"/>
    </source>
</evidence>
<dbReference type="RefSeq" id="WP_160633121.1">
    <property type="nucleotide sequence ID" value="NZ_WWNE01000006.1"/>
</dbReference>
<proteinExistence type="predicted"/>
<dbReference type="SUPFAM" id="SSF51197">
    <property type="entry name" value="Clavaminate synthase-like"/>
    <property type="match status" value="1"/>
</dbReference>
<reference evidence="2 3" key="1">
    <citation type="submission" date="2019-12" db="EMBL/GenBank/DDBJ databases">
        <authorList>
            <person name="Zhao J."/>
        </authorList>
    </citation>
    <scope>NUCLEOTIDE SEQUENCE [LARGE SCALE GENOMIC DNA]</scope>
    <source>
        <strain evidence="2 3">S-15</strain>
    </source>
</reference>
<feature type="domain" description="Aspartyl/asparaginy/proline hydroxylase" evidence="1">
    <location>
        <begin position="104"/>
        <end position="188"/>
    </location>
</feature>
<protein>
    <recommendedName>
        <fullName evidence="1">Aspartyl/asparaginy/proline hydroxylase domain-containing protein</fullName>
    </recommendedName>
</protein>
<dbReference type="AlphaFoldDB" id="A0A6N9NJZ2"/>
<dbReference type="Gene3D" id="2.60.120.330">
    <property type="entry name" value="B-lactam Antibiotic, Isopenicillin N Synthase, Chain"/>
    <property type="match status" value="1"/>
</dbReference>
<dbReference type="InterPro" id="IPR007803">
    <property type="entry name" value="Asp/Arg/Pro-Hydrxlase"/>
</dbReference>
<organism evidence="2 3">
    <name type="scientific">Acidiluteibacter ferrifornacis</name>
    <dbReference type="NCBI Taxonomy" id="2692424"/>
    <lineage>
        <taxon>Bacteria</taxon>
        <taxon>Pseudomonadati</taxon>
        <taxon>Bacteroidota</taxon>
        <taxon>Flavobacteriia</taxon>
        <taxon>Flavobacteriales</taxon>
        <taxon>Cryomorphaceae</taxon>
        <taxon>Acidiluteibacter</taxon>
    </lineage>
</organism>
<dbReference type="EMBL" id="WWNE01000006">
    <property type="protein sequence ID" value="NBG66179.1"/>
    <property type="molecule type" value="Genomic_DNA"/>
</dbReference>